<reference evidence="1" key="1">
    <citation type="journal article" date="2020" name="Fungal Divers.">
        <title>Resolving the Mortierellaceae phylogeny through synthesis of multi-gene phylogenetics and phylogenomics.</title>
        <authorList>
            <person name="Vandepol N."/>
            <person name="Liber J."/>
            <person name="Desiro A."/>
            <person name="Na H."/>
            <person name="Kennedy M."/>
            <person name="Barry K."/>
            <person name="Grigoriev I.V."/>
            <person name="Miller A.N."/>
            <person name="O'Donnell K."/>
            <person name="Stajich J.E."/>
            <person name="Bonito G."/>
        </authorList>
    </citation>
    <scope>NUCLEOTIDE SEQUENCE</scope>
    <source>
        <strain evidence="1">MES-2147</strain>
    </source>
</reference>
<name>A0A9P6JGM8_9FUNG</name>
<keyword evidence="2" id="KW-1185">Reference proteome</keyword>
<sequence>MSNAYERWEKNEIVILKRFVGSIVPLDTRRREEAVAELNNHRRSLNKRPRTHSSVVSKFTRVRTSAQELLLLPGASEASHPTFIEAMPTTSVRLKLYRSELLNAMPGGSMFEPLYRDVDLAGEHRNEFNDVNKCTIRHPIRTEYDITS</sequence>
<dbReference type="Proteomes" id="UP000749646">
    <property type="component" value="Unassembled WGS sequence"/>
</dbReference>
<dbReference type="EMBL" id="JAAAHW010004318">
    <property type="protein sequence ID" value="KAF9975691.1"/>
    <property type="molecule type" value="Genomic_DNA"/>
</dbReference>
<dbReference type="AlphaFoldDB" id="A0A9P6JGM8"/>
<evidence type="ECO:0000313" key="1">
    <source>
        <dbReference type="EMBL" id="KAF9975691.1"/>
    </source>
</evidence>
<protein>
    <submittedName>
        <fullName evidence="1">Pre-mRNA-splicing factor 8</fullName>
    </submittedName>
</protein>
<comment type="caution">
    <text evidence="1">The sequence shown here is derived from an EMBL/GenBank/DDBJ whole genome shotgun (WGS) entry which is preliminary data.</text>
</comment>
<gene>
    <name evidence="1" type="primary">PRP8_5</name>
    <name evidence="1" type="ORF">BGZ65_008149</name>
</gene>
<evidence type="ECO:0000313" key="2">
    <source>
        <dbReference type="Proteomes" id="UP000749646"/>
    </source>
</evidence>
<organism evidence="1 2">
    <name type="scientific">Modicella reniformis</name>
    <dbReference type="NCBI Taxonomy" id="1440133"/>
    <lineage>
        <taxon>Eukaryota</taxon>
        <taxon>Fungi</taxon>
        <taxon>Fungi incertae sedis</taxon>
        <taxon>Mucoromycota</taxon>
        <taxon>Mortierellomycotina</taxon>
        <taxon>Mortierellomycetes</taxon>
        <taxon>Mortierellales</taxon>
        <taxon>Mortierellaceae</taxon>
        <taxon>Modicella</taxon>
    </lineage>
</organism>
<accession>A0A9P6JGM8</accession>
<proteinExistence type="predicted"/>